<evidence type="ECO:0000256" key="1">
    <source>
        <dbReference type="SAM" id="MobiDB-lite"/>
    </source>
</evidence>
<protein>
    <submittedName>
        <fullName evidence="2">Uncharacterized protein</fullName>
    </submittedName>
</protein>
<feature type="region of interest" description="Disordered" evidence="1">
    <location>
        <begin position="1"/>
        <end position="257"/>
    </location>
</feature>
<organism evidence="2 3">
    <name type="scientific">Mycena albidolilacea</name>
    <dbReference type="NCBI Taxonomy" id="1033008"/>
    <lineage>
        <taxon>Eukaryota</taxon>
        <taxon>Fungi</taxon>
        <taxon>Dikarya</taxon>
        <taxon>Basidiomycota</taxon>
        <taxon>Agaricomycotina</taxon>
        <taxon>Agaricomycetes</taxon>
        <taxon>Agaricomycetidae</taxon>
        <taxon>Agaricales</taxon>
        <taxon>Marasmiineae</taxon>
        <taxon>Mycenaceae</taxon>
        <taxon>Mycena</taxon>
    </lineage>
</organism>
<feature type="compositionally biased region" description="Basic and acidic residues" evidence="1">
    <location>
        <begin position="29"/>
        <end position="38"/>
    </location>
</feature>
<dbReference type="Proteomes" id="UP001218218">
    <property type="component" value="Unassembled WGS sequence"/>
</dbReference>
<feature type="compositionally biased region" description="Polar residues" evidence="1">
    <location>
        <begin position="129"/>
        <end position="164"/>
    </location>
</feature>
<feature type="region of interest" description="Disordered" evidence="1">
    <location>
        <begin position="435"/>
        <end position="459"/>
    </location>
</feature>
<proteinExistence type="predicted"/>
<feature type="compositionally biased region" description="Low complexity" evidence="1">
    <location>
        <begin position="89"/>
        <end position="99"/>
    </location>
</feature>
<sequence length="459" mass="49955">MPLGEAPITSYFARAPKRKKNPASPAHTPPEKRKRVEEEAPVVQTLLPFTKASRKTKPARTTPDGTDRKPRWTAAHKATTHISPVPNLPSSSTRSRTPPLIDLTSPEPKRKGRASVEFVTPPLRFHDILNSSKNPTNLNNHPDAISTSIPQPDDITSPNPTTSPLPDGFDDSVPSSQSQHYFPWESPPRRTKPASVDVVPSSQSQHLPPPTAEPVERGEDGFVVPSSQSQWLLPMEGDPTTDPVEQDDDDLVVPSSQSQWLLPMEPEPVEPEDDSFVPSSQSQWLLPMEGAAVSSPEIDPDDEIIPSSQSHLETELIPRSGYKPPRRASLQSSLPPSDLDIDVADMFEGPLPVTPAVREDKDDSATESDDDVPAVPPRPSEPAQPSALVHDEYSLQYELGSYTARSLPDDGFSGGTSEESLPGAVKDFFDMVGSSEGSYPSGFPESLRGKWSCDATQVE</sequence>
<evidence type="ECO:0000313" key="2">
    <source>
        <dbReference type="EMBL" id="KAJ7368040.1"/>
    </source>
</evidence>
<keyword evidence="3" id="KW-1185">Reference proteome</keyword>
<dbReference type="AlphaFoldDB" id="A0AAD7AUR2"/>
<feature type="region of interest" description="Disordered" evidence="1">
    <location>
        <begin position="291"/>
        <end position="389"/>
    </location>
</feature>
<feature type="compositionally biased region" description="Low complexity" evidence="1">
    <location>
        <begin position="329"/>
        <end position="338"/>
    </location>
</feature>
<gene>
    <name evidence="2" type="ORF">DFH08DRAFT_12957</name>
</gene>
<dbReference type="EMBL" id="JARIHO010000001">
    <property type="protein sequence ID" value="KAJ7368040.1"/>
    <property type="molecule type" value="Genomic_DNA"/>
</dbReference>
<reference evidence="2" key="1">
    <citation type="submission" date="2023-03" db="EMBL/GenBank/DDBJ databases">
        <title>Massive genome expansion in bonnet fungi (Mycena s.s.) driven by repeated elements and novel gene families across ecological guilds.</title>
        <authorList>
            <consortium name="Lawrence Berkeley National Laboratory"/>
            <person name="Harder C.B."/>
            <person name="Miyauchi S."/>
            <person name="Viragh M."/>
            <person name="Kuo A."/>
            <person name="Thoen E."/>
            <person name="Andreopoulos B."/>
            <person name="Lu D."/>
            <person name="Skrede I."/>
            <person name="Drula E."/>
            <person name="Henrissat B."/>
            <person name="Morin E."/>
            <person name="Kohler A."/>
            <person name="Barry K."/>
            <person name="LaButti K."/>
            <person name="Morin E."/>
            <person name="Salamov A."/>
            <person name="Lipzen A."/>
            <person name="Mereny Z."/>
            <person name="Hegedus B."/>
            <person name="Baldrian P."/>
            <person name="Stursova M."/>
            <person name="Weitz H."/>
            <person name="Taylor A."/>
            <person name="Grigoriev I.V."/>
            <person name="Nagy L.G."/>
            <person name="Martin F."/>
            <person name="Kauserud H."/>
        </authorList>
    </citation>
    <scope>NUCLEOTIDE SEQUENCE</scope>
    <source>
        <strain evidence="2">CBHHK002</strain>
    </source>
</reference>
<comment type="caution">
    <text evidence="2">The sequence shown here is derived from an EMBL/GenBank/DDBJ whole genome shotgun (WGS) entry which is preliminary data.</text>
</comment>
<evidence type="ECO:0000313" key="3">
    <source>
        <dbReference type="Proteomes" id="UP001218218"/>
    </source>
</evidence>
<name>A0AAD7AUR2_9AGAR</name>
<accession>A0AAD7AUR2</accession>